<sequence length="848" mass="94561">MGRFTNYLLGGSASPTVGDGYGVLAKPESSKSPNLLPSISSISTDLRPSSSKSSISPNLSPSISTDYFGSVNSKGSANTSPNPSLNPSNHLTDEAFFGTSQHITRSPIAGKPVRIGNGVRAPRSSLRSSLAQTATATTPEEAPRPSTESFHSAAQNSSPIEAAQNLEEIPWQDYEIPEELGLVKEGTPREIRNIIQESLDEQRAMRASRMQAQAEANFTPNRKAVNVNTNISPVVAESSAMASARSTPGSEYATNSSTSSLDVTQESDTSIESDAEDDGFLKPLSNSLRPSSANNSQESLGTEEMQSPTPRAKMTELEKKFQKSKLKTRKGYKMFKVLPGRKMKDEPTPPFLKPESAVSECISCFDDIPNKKAVDVPCGHKYCSGCFSHLVSTAILSQDTFPPKCCLSKVPITTIRQHLPPKDIAKFNEKVLEYAVPVANRYYCASPQCAKWIDTRIAKRINEADQVRRELELRTRQTQFEADQRAEEEEVRAVIAAVEEAERAIQRERETEEAHVEEEAREIERLEQERLSNIGDYYQYLRSVLEPVRLHQRQAIEKRHGHEWEEIDRVREDLESTEKVAEREHTVNAEREKVIDRTDGAIKTLQRKHATTMIETITRHRRAQDGLLAASLDGPEVDAETLKAETYEQLMLAQELERSTLKSQQAREIQKWRVSGEQALNDFDCESVILQMRLKGLEDITKLEKELKTKVSADSKWFDLLFSERITMLSEDETRMMRTGAEAPAAPRRSTVIMPGKEAASPASASVPGTFSTPRQELPTAQSMREQLGITPRPHTHQNWYRGVNKRGGRFEPDWEELHQIAAPNGRGADETRANWKRSVVSSTVRVG</sequence>
<feature type="compositionally biased region" description="Low complexity" evidence="2">
    <location>
        <begin position="30"/>
        <end position="62"/>
    </location>
</feature>
<evidence type="ECO:0000313" key="4">
    <source>
        <dbReference type="Proteomes" id="UP001276659"/>
    </source>
</evidence>
<feature type="compositionally biased region" description="Polar residues" evidence="2">
    <location>
        <begin position="242"/>
        <end position="268"/>
    </location>
</feature>
<keyword evidence="4" id="KW-1185">Reference proteome</keyword>
<feature type="region of interest" description="Disordered" evidence="2">
    <location>
        <begin position="759"/>
        <end position="779"/>
    </location>
</feature>
<dbReference type="AlphaFoldDB" id="A0AAE0DJL0"/>
<name>A0AAE0DJL0_9LECA</name>
<feature type="region of interest" description="Disordered" evidence="2">
    <location>
        <begin position="10"/>
        <end position="62"/>
    </location>
</feature>
<proteinExistence type="predicted"/>
<keyword evidence="1" id="KW-0175">Coiled coil</keyword>
<dbReference type="Proteomes" id="UP001276659">
    <property type="component" value="Unassembled WGS sequence"/>
</dbReference>
<gene>
    <name evidence="3" type="ORF">OEA41_004115</name>
</gene>
<protein>
    <recommendedName>
        <fullName evidence="5">RING-type domain-containing protein</fullName>
    </recommendedName>
</protein>
<feature type="compositionally biased region" description="Acidic residues" evidence="2">
    <location>
        <begin position="269"/>
        <end position="278"/>
    </location>
</feature>
<feature type="region of interest" description="Disordered" evidence="2">
    <location>
        <begin position="242"/>
        <end position="315"/>
    </location>
</feature>
<organism evidence="3 4">
    <name type="scientific">Lepraria neglecta</name>
    <dbReference type="NCBI Taxonomy" id="209136"/>
    <lineage>
        <taxon>Eukaryota</taxon>
        <taxon>Fungi</taxon>
        <taxon>Dikarya</taxon>
        <taxon>Ascomycota</taxon>
        <taxon>Pezizomycotina</taxon>
        <taxon>Lecanoromycetes</taxon>
        <taxon>OSLEUM clade</taxon>
        <taxon>Lecanoromycetidae</taxon>
        <taxon>Lecanorales</taxon>
        <taxon>Lecanorineae</taxon>
        <taxon>Stereocaulaceae</taxon>
        <taxon>Lepraria</taxon>
    </lineage>
</organism>
<feature type="compositionally biased region" description="Low complexity" evidence="2">
    <location>
        <begin position="123"/>
        <end position="149"/>
    </location>
</feature>
<dbReference type="EMBL" id="JASNWA010000008">
    <property type="protein sequence ID" value="KAK3172031.1"/>
    <property type="molecule type" value="Genomic_DNA"/>
</dbReference>
<feature type="compositionally biased region" description="Polar residues" evidence="2">
    <location>
        <begin position="284"/>
        <end position="309"/>
    </location>
</feature>
<accession>A0AAE0DJL0</accession>
<reference evidence="3" key="1">
    <citation type="submission" date="2022-11" db="EMBL/GenBank/DDBJ databases">
        <title>Chromosomal genome sequence assembly and mating type (MAT) locus characterization of the leprose asexual lichenized fungus Lepraria neglecta (Nyl.) Erichsen.</title>
        <authorList>
            <person name="Allen J.L."/>
            <person name="Pfeffer B."/>
        </authorList>
    </citation>
    <scope>NUCLEOTIDE SEQUENCE</scope>
    <source>
        <strain evidence="3">Allen 5258</strain>
    </source>
</reference>
<comment type="caution">
    <text evidence="3">The sequence shown here is derived from an EMBL/GenBank/DDBJ whole genome shotgun (WGS) entry which is preliminary data.</text>
</comment>
<feature type="compositionally biased region" description="Low complexity" evidence="2">
    <location>
        <begin position="80"/>
        <end position="89"/>
    </location>
</feature>
<dbReference type="SUPFAM" id="SSF57850">
    <property type="entry name" value="RING/U-box"/>
    <property type="match status" value="1"/>
</dbReference>
<feature type="region of interest" description="Disordered" evidence="2">
    <location>
        <begin position="107"/>
        <end position="156"/>
    </location>
</feature>
<dbReference type="Gene3D" id="3.30.40.10">
    <property type="entry name" value="Zinc/RING finger domain, C3HC4 (zinc finger)"/>
    <property type="match status" value="1"/>
</dbReference>
<evidence type="ECO:0000256" key="1">
    <source>
        <dbReference type="SAM" id="Coils"/>
    </source>
</evidence>
<evidence type="ECO:0000313" key="3">
    <source>
        <dbReference type="EMBL" id="KAK3172031.1"/>
    </source>
</evidence>
<feature type="coiled-coil region" evidence="1">
    <location>
        <begin position="484"/>
        <end position="529"/>
    </location>
</feature>
<dbReference type="InterPro" id="IPR013083">
    <property type="entry name" value="Znf_RING/FYVE/PHD"/>
</dbReference>
<evidence type="ECO:0008006" key="5">
    <source>
        <dbReference type="Google" id="ProtNLM"/>
    </source>
</evidence>
<feature type="region of interest" description="Disordered" evidence="2">
    <location>
        <begin position="73"/>
        <end position="92"/>
    </location>
</feature>
<evidence type="ECO:0000256" key="2">
    <source>
        <dbReference type="SAM" id="MobiDB-lite"/>
    </source>
</evidence>
<feature type="compositionally biased region" description="Polar residues" evidence="2">
    <location>
        <begin position="763"/>
        <end position="779"/>
    </location>
</feature>